<reference evidence="6 7" key="1">
    <citation type="journal article" date="2019" name="Int. J. Syst. Evol. Microbiol.">
        <title>The Global Catalogue of Microorganisms (GCM) 10K type strain sequencing project: providing services to taxonomists for standard genome sequencing and annotation.</title>
        <authorList>
            <consortium name="The Broad Institute Genomics Platform"/>
            <consortium name="The Broad Institute Genome Sequencing Center for Infectious Disease"/>
            <person name="Wu L."/>
            <person name="Ma J."/>
        </authorList>
    </citation>
    <scope>NUCLEOTIDE SEQUENCE [LARGE SCALE GENOMIC DNA]</scope>
    <source>
        <strain evidence="6 7">JCM 14307</strain>
    </source>
</reference>
<comment type="caution">
    <text evidence="6">The sequence shown here is derived from an EMBL/GenBank/DDBJ whole genome shotgun (WGS) entry which is preliminary data.</text>
</comment>
<comment type="subcellular location">
    <subcellularLocation>
        <location evidence="1">Membrane</location>
        <topology evidence="1">Single-pass membrane protein</topology>
    </subcellularLocation>
</comment>
<evidence type="ECO:0000256" key="4">
    <source>
        <dbReference type="ARBA" id="ARBA00023136"/>
    </source>
</evidence>
<organism evidence="6 7">
    <name type="scientific">Kribbella yunnanensis</name>
    <dbReference type="NCBI Taxonomy" id="190194"/>
    <lineage>
        <taxon>Bacteria</taxon>
        <taxon>Bacillati</taxon>
        <taxon>Actinomycetota</taxon>
        <taxon>Actinomycetes</taxon>
        <taxon>Propionibacteriales</taxon>
        <taxon>Kribbellaceae</taxon>
        <taxon>Kribbella</taxon>
    </lineage>
</organism>
<feature type="region of interest" description="Disordered" evidence="5">
    <location>
        <begin position="1"/>
        <end position="40"/>
    </location>
</feature>
<dbReference type="PANTHER" id="PTHR30168">
    <property type="entry name" value="PUTATIVE MEMBRANE PROTEIN YPFJ"/>
    <property type="match status" value="1"/>
</dbReference>
<evidence type="ECO:0008006" key="8">
    <source>
        <dbReference type="Google" id="ProtNLM"/>
    </source>
</evidence>
<keyword evidence="4" id="KW-0472">Membrane</keyword>
<evidence type="ECO:0000313" key="6">
    <source>
        <dbReference type="EMBL" id="GAA1690668.1"/>
    </source>
</evidence>
<evidence type="ECO:0000256" key="1">
    <source>
        <dbReference type="ARBA" id="ARBA00004167"/>
    </source>
</evidence>
<sequence length="266" mass="28421">MADDPAAAAASEAARARQSVPTTAPTKAPPQPVTAPPQPPMLAKNAIYGVGKLTANCPEPKVKPTSVANVRAYYTQSTACLNAAWAPAIRKAGFTFTPPKLDIVAGRSPDLPCDADAYGIYCGDTIYVDAQVDLDEYRKDPELVRGWMAFVIAHEYGHHVQALTGMEKAAFDRRLRLNGVDLALEESRRYELQASCFGGVYVGADLAAFRKDPGWADLFAKVVGSTDDDGYDHGSTKNHAYWSMAGFRAASPAACNTFTATAAQVS</sequence>
<evidence type="ECO:0000256" key="5">
    <source>
        <dbReference type="SAM" id="MobiDB-lite"/>
    </source>
</evidence>
<evidence type="ECO:0000313" key="7">
    <source>
        <dbReference type="Proteomes" id="UP001500280"/>
    </source>
</evidence>
<keyword evidence="3" id="KW-1133">Transmembrane helix</keyword>
<dbReference type="InterPro" id="IPR007343">
    <property type="entry name" value="Uncharacterised_pept_Zn_put"/>
</dbReference>
<dbReference type="Pfam" id="PF04228">
    <property type="entry name" value="Zn_peptidase"/>
    <property type="match status" value="1"/>
</dbReference>
<name>A0ABN2HN90_9ACTN</name>
<keyword evidence="7" id="KW-1185">Reference proteome</keyword>
<accession>A0ABN2HN90</accession>
<keyword evidence="2" id="KW-0812">Transmembrane</keyword>
<protein>
    <recommendedName>
        <fullName evidence="8">Metalloprotease</fullName>
    </recommendedName>
</protein>
<dbReference type="EMBL" id="BAAANF010000015">
    <property type="protein sequence ID" value="GAA1690668.1"/>
    <property type="molecule type" value="Genomic_DNA"/>
</dbReference>
<evidence type="ECO:0000256" key="3">
    <source>
        <dbReference type="ARBA" id="ARBA00022989"/>
    </source>
</evidence>
<dbReference type="PANTHER" id="PTHR30168:SF0">
    <property type="entry name" value="INNER MEMBRANE PROTEIN"/>
    <property type="match status" value="1"/>
</dbReference>
<proteinExistence type="predicted"/>
<feature type="compositionally biased region" description="Low complexity" evidence="5">
    <location>
        <begin position="1"/>
        <end position="26"/>
    </location>
</feature>
<dbReference type="Proteomes" id="UP001500280">
    <property type="component" value="Unassembled WGS sequence"/>
</dbReference>
<gene>
    <name evidence="6" type="ORF">GCM10009745_39860</name>
</gene>
<evidence type="ECO:0000256" key="2">
    <source>
        <dbReference type="ARBA" id="ARBA00022692"/>
    </source>
</evidence>
<feature type="compositionally biased region" description="Pro residues" evidence="5">
    <location>
        <begin position="27"/>
        <end position="40"/>
    </location>
</feature>